<proteinExistence type="predicted"/>
<evidence type="ECO:0000313" key="2">
    <source>
        <dbReference type="Proteomes" id="UP000189796"/>
    </source>
</evidence>
<dbReference type="AlphaFoldDB" id="A0A1M5NER8"/>
<reference evidence="1 2" key="1">
    <citation type="submission" date="2016-11" db="EMBL/GenBank/DDBJ databases">
        <authorList>
            <person name="Jaros S."/>
            <person name="Januszkiewicz K."/>
            <person name="Wedrychowicz H."/>
        </authorList>
    </citation>
    <scope>NUCLEOTIDE SEQUENCE [LARGE SCALE GENOMIC DNA]</scope>
    <source>
        <strain evidence="1 2">GAS138</strain>
    </source>
</reference>
<dbReference type="EMBL" id="LT670817">
    <property type="protein sequence ID" value="SHG87965.1"/>
    <property type="molecule type" value="Genomic_DNA"/>
</dbReference>
<organism evidence="1 2">
    <name type="scientific">Bradyrhizobium erythrophlei</name>
    <dbReference type="NCBI Taxonomy" id="1437360"/>
    <lineage>
        <taxon>Bacteria</taxon>
        <taxon>Pseudomonadati</taxon>
        <taxon>Pseudomonadota</taxon>
        <taxon>Alphaproteobacteria</taxon>
        <taxon>Hyphomicrobiales</taxon>
        <taxon>Nitrobacteraceae</taxon>
        <taxon>Bradyrhizobium</taxon>
    </lineage>
</organism>
<protein>
    <submittedName>
        <fullName evidence="1">Uncharacterized protein</fullName>
    </submittedName>
</protein>
<accession>A0A1M5NER8</accession>
<name>A0A1M5NER8_9BRAD</name>
<dbReference type="Proteomes" id="UP000189796">
    <property type="component" value="Chromosome I"/>
</dbReference>
<dbReference type="RefSeq" id="WP_154072230.1">
    <property type="nucleotide sequence ID" value="NZ_LT670817.1"/>
</dbReference>
<gene>
    <name evidence="1" type="ORF">SAMN05443248_2964</name>
</gene>
<evidence type="ECO:0000313" key="1">
    <source>
        <dbReference type="EMBL" id="SHG87965.1"/>
    </source>
</evidence>
<sequence>MKRRYLFHVVCPSCNKLSDVVREDRVPDPAVSCGDCLMDKAEVVAMKVVKVEEVPYAP</sequence>